<dbReference type="GO" id="GO:0004312">
    <property type="term" value="F:fatty acid synthase activity"/>
    <property type="evidence" value="ECO:0007669"/>
    <property type="project" value="TreeGrafter"/>
</dbReference>
<reference evidence="9" key="1">
    <citation type="submission" date="2020-12" db="EMBL/GenBank/DDBJ databases">
        <title>Genomic characterization of non-nitrogen-fixing Frankia strains.</title>
        <authorList>
            <person name="Carlos-Shanley C."/>
            <person name="Guerra T."/>
            <person name="Hahn D."/>
        </authorList>
    </citation>
    <scope>NUCLEOTIDE SEQUENCE</scope>
    <source>
        <strain evidence="9">CN6</strain>
    </source>
</reference>
<dbReference type="InterPro" id="IPR050091">
    <property type="entry name" value="PKS_NRPS_Biosynth_Enz"/>
</dbReference>
<proteinExistence type="predicted"/>
<dbReference type="Gene3D" id="3.40.50.11460">
    <property type="match status" value="1"/>
</dbReference>
<dbReference type="EMBL" id="JAEACQ010000314">
    <property type="protein sequence ID" value="MBL7632365.1"/>
    <property type="molecule type" value="Genomic_DNA"/>
</dbReference>
<evidence type="ECO:0000256" key="3">
    <source>
        <dbReference type="ARBA" id="ARBA00022679"/>
    </source>
</evidence>
<dbReference type="SMART" id="SM00827">
    <property type="entry name" value="PKS_AT"/>
    <property type="match status" value="1"/>
</dbReference>
<dbReference type="Gene3D" id="3.40.366.10">
    <property type="entry name" value="Malonyl-Coenzyme A Acyl Carrier Protein, domain 2"/>
    <property type="match status" value="1"/>
</dbReference>
<dbReference type="SMART" id="SM00825">
    <property type="entry name" value="PKS_KS"/>
    <property type="match status" value="1"/>
</dbReference>
<evidence type="ECO:0000313" key="9">
    <source>
        <dbReference type="EMBL" id="MBL7632365.1"/>
    </source>
</evidence>
<name>A0A937RNZ6_9ACTN</name>
<dbReference type="PROSITE" id="PS52004">
    <property type="entry name" value="KS3_2"/>
    <property type="match status" value="1"/>
</dbReference>
<dbReference type="CDD" id="cd00833">
    <property type="entry name" value="PKS"/>
    <property type="match status" value="1"/>
</dbReference>
<dbReference type="InterPro" id="IPR016035">
    <property type="entry name" value="Acyl_Trfase/lysoPLipase"/>
</dbReference>
<dbReference type="GO" id="GO:0031177">
    <property type="term" value="F:phosphopantetheine binding"/>
    <property type="evidence" value="ECO:0007669"/>
    <property type="project" value="InterPro"/>
</dbReference>
<dbReference type="PROSITE" id="PS00606">
    <property type="entry name" value="KS3_1"/>
    <property type="match status" value="1"/>
</dbReference>
<dbReference type="PANTHER" id="PTHR43775:SF51">
    <property type="entry name" value="INACTIVE PHENOLPHTHIOCEROL SYNTHESIS POLYKETIDE SYNTHASE TYPE I PKS1-RELATED"/>
    <property type="match status" value="1"/>
</dbReference>
<dbReference type="PANTHER" id="PTHR43775">
    <property type="entry name" value="FATTY ACID SYNTHASE"/>
    <property type="match status" value="1"/>
</dbReference>
<feature type="region of interest" description="Disordered" evidence="6">
    <location>
        <begin position="646"/>
        <end position="665"/>
    </location>
</feature>
<dbReference type="InterPro" id="IPR014030">
    <property type="entry name" value="Ketoacyl_synth_N"/>
</dbReference>
<keyword evidence="5" id="KW-0012">Acyltransferase</keyword>
<evidence type="ECO:0000256" key="5">
    <source>
        <dbReference type="ARBA" id="ARBA00023315"/>
    </source>
</evidence>
<gene>
    <name evidence="9" type="ORF">I7412_35470</name>
</gene>
<dbReference type="InterPro" id="IPR036291">
    <property type="entry name" value="NAD(P)-bd_dom_sf"/>
</dbReference>
<dbReference type="Pfam" id="PF00109">
    <property type="entry name" value="ketoacyl-synt"/>
    <property type="match status" value="1"/>
</dbReference>
<dbReference type="PROSITE" id="PS50075">
    <property type="entry name" value="CARRIER"/>
    <property type="match status" value="2"/>
</dbReference>
<dbReference type="Pfam" id="PF00550">
    <property type="entry name" value="PP-binding"/>
    <property type="match status" value="2"/>
</dbReference>
<dbReference type="Gene3D" id="3.30.70.3290">
    <property type="match status" value="1"/>
</dbReference>
<dbReference type="CDD" id="cd08952">
    <property type="entry name" value="KR_1_SDR_x"/>
    <property type="match status" value="1"/>
</dbReference>
<comment type="caution">
    <text evidence="9">The sequence shown here is derived from an EMBL/GenBank/DDBJ whole genome shotgun (WGS) entry which is preliminary data.</text>
</comment>
<accession>A0A937RNZ6</accession>
<keyword evidence="4" id="KW-0511">Multifunctional enzyme</keyword>
<dbReference type="GO" id="GO:0006633">
    <property type="term" value="P:fatty acid biosynthetic process"/>
    <property type="evidence" value="ECO:0007669"/>
    <property type="project" value="InterPro"/>
</dbReference>
<dbReference type="Pfam" id="PF18369">
    <property type="entry name" value="PKS_DE"/>
    <property type="match status" value="1"/>
</dbReference>
<dbReference type="InterPro" id="IPR057326">
    <property type="entry name" value="KR_dom"/>
</dbReference>
<dbReference type="InterPro" id="IPR020841">
    <property type="entry name" value="PKS_Beta-ketoAc_synthase_dom"/>
</dbReference>
<dbReference type="SUPFAM" id="SSF52151">
    <property type="entry name" value="FabD/lysophospholipase-like"/>
    <property type="match status" value="1"/>
</dbReference>
<dbReference type="Gene3D" id="3.40.47.10">
    <property type="match status" value="1"/>
</dbReference>
<dbReference type="Pfam" id="PF08659">
    <property type="entry name" value="KR"/>
    <property type="match status" value="1"/>
</dbReference>
<feature type="non-terminal residue" evidence="9">
    <location>
        <position position="1"/>
    </location>
</feature>
<dbReference type="InterPro" id="IPR036736">
    <property type="entry name" value="ACP-like_sf"/>
</dbReference>
<dbReference type="Gene3D" id="3.40.50.720">
    <property type="entry name" value="NAD(P)-binding Rossmann-like Domain"/>
    <property type="match status" value="2"/>
</dbReference>
<dbReference type="InterPro" id="IPR014043">
    <property type="entry name" value="Acyl_transferase_dom"/>
</dbReference>
<dbReference type="InterPro" id="IPR020806">
    <property type="entry name" value="PKS_PP-bd"/>
</dbReference>
<evidence type="ECO:0000256" key="4">
    <source>
        <dbReference type="ARBA" id="ARBA00023268"/>
    </source>
</evidence>
<dbReference type="SMART" id="SM00823">
    <property type="entry name" value="PKS_PP"/>
    <property type="match status" value="2"/>
</dbReference>
<dbReference type="Pfam" id="PF00698">
    <property type="entry name" value="Acyl_transf_1"/>
    <property type="match status" value="1"/>
</dbReference>
<feature type="domain" description="Carrier" evidence="7">
    <location>
        <begin position="119"/>
        <end position="194"/>
    </location>
</feature>
<organism evidence="9 10">
    <name type="scientific">Frankia nepalensis</name>
    <dbReference type="NCBI Taxonomy" id="1836974"/>
    <lineage>
        <taxon>Bacteria</taxon>
        <taxon>Bacillati</taxon>
        <taxon>Actinomycetota</taxon>
        <taxon>Actinomycetes</taxon>
        <taxon>Frankiales</taxon>
        <taxon>Frankiaceae</taxon>
        <taxon>Frankia</taxon>
    </lineage>
</organism>
<evidence type="ECO:0000313" key="10">
    <source>
        <dbReference type="Proteomes" id="UP000604475"/>
    </source>
</evidence>
<protein>
    <submittedName>
        <fullName evidence="9">SDR family NAD(P)-dependent oxidoreductase</fullName>
    </submittedName>
</protein>
<dbReference type="InterPro" id="IPR006162">
    <property type="entry name" value="Ppantetheine_attach_site"/>
</dbReference>
<keyword evidence="2" id="KW-0597">Phosphoprotein</keyword>
<dbReference type="SUPFAM" id="SSF47336">
    <property type="entry name" value="ACP-like"/>
    <property type="match status" value="2"/>
</dbReference>
<dbReference type="InterPro" id="IPR041618">
    <property type="entry name" value="PKS_DE"/>
</dbReference>
<sequence length="1823" mass="190157">THRHTHGLPATSLAWGPWADSGMAAQLTTSDQARITRAGMTPLPPDRGRALFDAALTVDGAVVAPVALDTATLRGLGEELPHLMRALVRPPARRAAAPDAAATPLAESLAGRSADERRALLLDLVRAQIAAALSFDGPQSVDARSPLKDLGIDSLTAVELRNRLGKATSLRLPATLVFDYPSATALADYLLRELGAGQPAAPAAARRPAADSARGADEPIAIIGMACRYPGGVRSPEDLWQLVMAGGDAITPFPADRGWDLANLYDPDPDRPGTSYTREGGFLHDVAEFDAEFFGISPREALAMDPQQRLLLETSWEALERAGIDPTSLRGSDTGVFTGIMYHDYVSRLPQMPGELEGYLGTGNTGSVGSGRISYTFGFEGPAVSVDTACSSSLVALHLAMRALRSGECSLALAGGVTVLASPFTFVEFSRQRALSPTGRSRSFSAEADGTGWAEGAGILLVERLSDARRNGHWVLAVVRGSAVNQDGASNGLTAPNGPSQQRVIRAALADARLTPVDVDAVEAHGTGTPLGDPIEAQALQATYGQERADGNPLWLGSVKSNIGHTQAAAGAASVIKMVQAMRHGVLPPTLHADNPSPYVDWAAGAVELLTETRQWPLTGRPRRAGVSSFGISGTNAHVVLEQSPDEPDAVAEAAEPGQEPPEADPVAVPLPLSAAEPAALRDQARRLATHLSLNPGPRRADVAHALATTRAALPHRAVVLGEGLDVLARGESGPNVVTGTARDRGRTVFVFPGQGSQWPGMAVGLLDSTPEFAEALRECAAEIERHVPWRVEDVLRGAPDAPSFDRIEVLQPVLFAVNVALARLWQHHGVHPDAVIGHSQGEIAAAHVAGALTLSDAARVVVIRSGLFAEELTGHGAVASVQLPADDLGPLLDAYRGRLWIAGVNSPTATTVAGDEDALDALIDTLTAGDVRARVIPSTVASHSPKVEPLRQRILDALDFVQPRPATIPHHSTTRPGTLLAGPELTADYWYDNCRNPVAFAPTVRALIGQGHDTYLEASAHPVLTAAIEETAEAAGADVLALGTLRRGDGGPERLNTALAEAWTNGLPVRWPTLARPGRVDLPTYPFQRKRYWVQAPAVAPAPRDAAESGFWEAVENDDLTTLAATLGLDDGAALGAVLPALATWRRGRVARSAADAWRYQAAWRPVTEPASARLSGTWLLVAPEGHADAAELADRSADVLTRHGAQVARLDVGAGLGRAALAAALGGSAAEAPGGVLSLLALDETPLPGRPALAAGVAGTLLLIQALVDAQMSAPLWAVTRGAVATDGADRPAAPVQAQVWALGRTAAVEHPGLWGGLVDLPAVPDDRALARLAAVLTGVADEDQLAVRGTGLLARRLVRSPLATVPVRRSWTPHGTVLVTGGTSGMGAHTARRLAALGAHHLLLTADTDLDAAERVALEAEFAAAGTRVTVAVCDVADRAALAALLASVPEDAPLTTVIHAAGSLDAAALADLDPAGLEHSLRTRALGAAYLDELLADTPLEGFVLFSSVAGVWGSATQGGYAAANAYVDALAEHRRARGLGALSVAWGPWADPGTGLEDEEAEAERRAQLRRRGLTPLPSEAAVTALVDALARDETALVLADVEWERFAPAFTSVRSSPLLGELPEAARAVAESGPDGSAAASRTGPDLVRTLTGLSAADQERMLTDLVRAETAVVLGHRDGEAVDAHRALQDLGFDSLAAVTLRNRLGAATGLKLPTTLVFNHPTPAAVAAFLRAELLPQQPEMSLDGELDRLQEVLAGSGLADDAAARGVVAARLRRLLESVTGEPTTGGARSTVEDRLEAASDDDIFSFIDNELGR</sequence>
<dbReference type="Gene3D" id="1.10.1200.10">
    <property type="entry name" value="ACP-like"/>
    <property type="match status" value="2"/>
</dbReference>
<dbReference type="FunFam" id="3.40.366.10:FF:000002">
    <property type="entry name" value="Probable polyketide synthase 2"/>
    <property type="match status" value="1"/>
</dbReference>
<dbReference type="Pfam" id="PF02801">
    <property type="entry name" value="Ketoacyl-synt_C"/>
    <property type="match status" value="1"/>
</dbReference>
<dbReference type="InterPro" id="IPR032821">
    <property type="entry name" value="PKS_assoc"/>
</dbReference>
<dbReference type="InterPro" id="IPR013968">
    <property type="entry name" value="PKS_KR"/>
</dbReference>
<keyword evidence="1" id="KW-0596">Phosphopantetheine</keyword>
<feature type="domain" description="Ketosynthase family 3 (KS3)" evidence="8">
    <location>
        <begin position="217"/>
        <end position="643"/>
    </location>
</feature>
<dbReference type="SMART" id="SM00822">
    <property type="entry name" value="PKS_KR"/>
    <property type="match status" value="1"/>
</dbReference>
<evidence type="ECO:0000259" key="8">
    <source>
        <dbReference type="PROSITE" id="PS52004"/>
    </source>
</evidence>
<keyword evidence="3" id="KW-0808">Transferase</keyword>
<dbReference type="InterPro" id="IPR014031">
    <property type="entry name" value="Ketoacyl_synth_C"/>
</dbReference>
<evidence type="ECO:0000256" key="1">
    <source>
        <dbReference type="ARBA" id="ARBA00022450"/>
    </source>
</evidence>
<evidence type="ECO:0000259" key="7">
    <source>
        <dbReference type="PROSITE" id="PS50075"/>
    </source>
</evidence>
<evidence type="ECO:0000256" key="2">
    <source>
        <dbReference type="ARBA" id="ARBA00022553"/>
    </source>
</evidence>
<keyword evidence="10" id="KW-1185">Reference proteome</keyword>
<feature type="domain" description="Carrier" evidence="7">
    <location>
        <begin position="1667"/>
        <end position="1742"/>
    </location>
</feature>
<dbReference type="FunFam" id="1.10.1200.10:FF:000007">
    <property type="entry name" value="Probable polyketide synthase pks17"/>
    <property type="match status" value="2"/>
</dbReference>
<dbReference type="SUPFAM" id="SSF55048">
    <property type="entry name" value="Probable ACP-binding domain of malonyl-CoA ACP transacylase"/>
    <property type="match status" value="1"/>
</dbReference>
<dbReference type="InterPro" id="IPR016036">
    <property type="entry name" value="Malonyl_transacylase_ACP-bd"/>
</dbReference>
<dbReference type="NCBIfam" id="NF045894">
    <property type="entry name" value="PKS_plus_SDR"/>
    <property type="match status" value="1"/>
</dbReference>
<dbReference type="GO" id="GO:0004315">
    <property type="term" value="F:3-oxoacyl-[acyl-carrier-protein] synthase activity"/>
    <property type="evidence" value="ECO:0007669"/>
    <property type="project" value="InterPro"/>
</dbReference>
<dbReference type="InterPro" id="IPR018201">
    <property type="entry name" value="Ketoacyl_synth_AS"/>
</dbReference>
<dbReference type="InterPro" id="IPR016039">
    <property type="entry name" value="Thiolase-like"/>
</dbReference>
<dbReference type="Proteomes" id="UP000604475">
    <property type="component" value="Unassembled WGS sequence"/>
</dbReference>
<evidence type="ECO:0000256" key="6">
    <source>
        <dbReference type="SAM" id="MobiDB-lite"/>
    </source>
</evidence>
<dbReference type="SMART" id="SM01294">
    <property type="entry name" value="PKS_PP_betabranch"/>
    <property type="match status" value="1"/>
</dbReference>
<dbReference type="RefSeq" id="WP_203031851.1">
    <property type="nucleotide sequence ID" value="NZ_JAEACQ010000314.1"/>
</dbReference>
<dbReference type="InterPro" id="IPR009081">
    <property type="entry name" value="PP-bd_ACP"/>
</dbReference>
<dbReference type="SUPFAM" id="SSF53901">
    <property type="entry name" value="Thiolase-like"/>
    <property type="match status" value="1"/>
</dbReference>
<dbReference type="Pfam" id="PF16197">
    <property type="entry name" value="KAsynt_C_assoc"/>
    <property type="match status" value="1"/>
</dbReference>
<dbReference type="PROSITE" id="PS00012">
    <property type="entry name" value="PHOSPHOPANTETHEINE"/>
    <property type="match status" value="2"/>
</dbReference>
<dbReference type="SUPFAM" id="SSF51735">
    <property type="entry name" value="NAD(P)-binding Rossmann-fold domains"/>
    <property type="match status" value="2"/>
</dbReference>
<dbReference type="InterPro" id="IPR001227">
    <property type="entry name" value="Ac_transferase_dom_sf"/>
</dbReference>
<dbReference type="Gene3D" id="6.10.140.1830">
    <property type="match status" value="1"/>
</dbReference>
<dbReference type="FunFam" id="3.40.47.10:FF:000019">
    <property type="entry name" value="Polyketide synthase type I"/>
    <property type="match status" value="1"/>
</dbReference>